<evidence type="ECO:0000256" key="4">
    <source>
        <dbReference type="ARBA" id="ARBA00022729"/>
    </source>
</evidence>
<dbReference type="InterPro" id="IPR005616">
    <property type="entry name" value="CcmH/CycL/Ccl2/NrfF_N"/>
</dbReference>
<feature type="domain" description="CcmH/CycL/Ccl2/NrfF N-terminal" evidence="8">
    <location>
        <begin position="21"/>
        <end position="134"/>
    </location>
</feature>
<evidence type="ECO:0000259" key="8">
    <source>
        <dbReference type="Pfam" id="PF03918"/>
    </source>
</evidence>
<feature type="transmembrane region" description="Helical" evidence="7">
    <location>
        <begin position="109"/>
        <end position="127"/>
    </location>
</feature>
<proteinExistence type="inferred from homology"/>
<dbReference type="InterPro" id="IPR051263">
    <property type="entry name" value="C-type_cytochrome_biogenesis"/>
</dbReference>
<gene>
    <name evidence="9" type="primary">ccmH</name>
    <name evidence="9" type="ORF">GCM10010923_14300</name>
</gene>
<dbReference type="CDD" id="cd16378">
    <property type="entry name" value="CcmH_N"/>
    <property type="match status" value="1"/>
</dbReference>
<reference evidence="10" key="1">
    <citation type="journal article" date="2019" name="Int. J. Syst. Evol. Microbiol.">
        <title>The Global Catalogue of Microorganisms (GCM) 10K type strain sequencing project: providing services to taxonomists for standard genome sequencing and annotation.</title>
        <authorList>
            <consortium name="The Broad Institute Genomics Platform"/>
            <consortium name="The Broad Institute Genome Sequencing Center for Infectious Disease"/>
            <person name="Wu L."/>
            <person name="Ma J."/>
        </authorList>
    </citation>
    <scope>NUCLEOTIDE SEQUENCE [LARGE SCALE GENOMIC DNA]</scope>
    <source>
        <strain evidence="10">CGMCC 1.15297</strain>
    </source>
</reference>
<evidence type="ECO:0000256" key="6">
    <source>
        <dbReference type="ARBA" id="ARBA00023004"/>
    </source>
</evidence>
<dbReference type="PANTHER" id="PTHR47870">
    <property type="entry name" value="CYTOCHROME C-TYPE BIOGENESIS PROTEIN CCMH"/>
    <property type="match status" value="1"/>
</dbReference>
<evidence type="ECO:0000256" key="3">
    <source>
        <dbReference type="ARBA" id="ARBA00022723"/>
    </source>
</evidence>
<keyword evidence="5" id="KW-0201">Cytochrome c-type biogenesis</keyword>
<keyword evidence="7" id="KW-0812">Transmembrane</keyword>
<evidence type="ECO:0000256" key="7">
    <source>
        <dbReference type="RuleBase" id="RU364112"/>
    </source>
</evidence>
<keyword evidence="7" id="KW-1133">Transmembrane helix</keyword>
<dbReference type="Pfam" id="PF03918">
    <property type="entry name" value="CcmH"/>
    <property type="match status" value="1"/>
</dbReference>
<evidence type="ECO:0000256" key="5">
    <source>
        <dbReference type="ARBA" id="ARBA00022748"/>
    </source>
</evidence>
<evidence type="ECO:0000256" key="1">
    <source>
        <dbReference type="ARBA" id="ARBA00010342"/>
    </source>
</evidence>
<evidence type="ECO:0000313" key="10">
    <source>
        <dbReference type="Proteomes" id="UP000603317"/>
    </source>
</evidence>
<comment type="similarity">
    <text evidence="1 7">Belongs to the CcmH/CycL/Ccl2/NrfF family.</text>
</comment>
<dbReference type="EMBL" id="BMID01000001">
    <property type="protein sequence ID" value="GGA05635.1"/>
    <property type="molecule type" value="Genomic_DNA"/>
</dbReference>
<keyword evidence="4 7" id="KW-0732">Signal</keyword>
<sequence length="136" mass="15054">MKWLAPLLLAFVAQPLAAQEAAVTSPYADRQLEDPAQEAAARDLMHSLRCITCQSQSIADSDAPMAADMRSLVRERIAEGQSPDEIRDWLVERYGAYVTFEPELDTTTWPLFAGPLLILLAVGGLAWSRIRRKGRG</sequence>
<accession>A0ABQ1FB84</accession>
<keyword evidence="2 7" id="KW-0349">Heme</keyword>
<evidence type="ECO:0000256" key="2">
    <source>
        <dbReference type="ARBA" id="ARBA00022617"/>
    </source>
</evidence>
<protein>
    <recommendedName>
        <fullName evidence="7">Cytochrome c-type biogenesis protein</fullName>
    </recommendedName>
</protein>
<name>A0ABQ1FB84_9SPHN</name>
<dbReference type="InterPro" id="IPR038297">
    <property type="entry name" value="CcmH/CycL/NrfF/Ccl2_sf"/>
</dbReference>
<organism evidence="9 10">
    <name type="scientific">Blastomonas marina</name>
    <dbReference type="NCBI Taxonomy" id="1867408"/>
    <lineage>
        <taxon>Bacteria</taxon>
        <taxon>Pseudomonadati</taxon>
        <taxon>Pseudomonadota</taxon>
        <taxon>Alphaproteobacteria</taxon>
        <taxon>Sphingomonadales</taxon>
        <taxon>Sphingomonadaceae</taxon>
        <taxon>Blastomonas</taxon>
    </lineage>
</organism>
<keyword evidence="7" id="KW-0472">Membrane</keyword>
<keyword evidence="10" id="KW-1185">Reference proteome</keyword>
<evidence type="ECO:0000313" key="9">
    <source>
        <dbReference type="EMBL" id="GGA05635.1"/>
    </source>
</evidence>
<feature type="chain" id="PRO_5044964119" description="Cytochrome c-type biogenesis protein" evidence="7">
    <location>
        <begin position="19"/>
        <end position="136"/>
    </location>
</feature>
<dbReference type="PANTHER" id="PTHR47870:SF1">
    <property type="entry name" value="CYTOCHROME C-TYPE BIOGENESIS PROTEIN CCMH"/>
    <property type="match status" value="1"/>
</dbReference>
<dbReference type="Proteomes" id="UP000603317">
    <property type="component" value="Unassembled WGS sequence"/>
</dbReference>
<keyword evidence="3 7" id="KW-0479">Metal-binding</keyword>
<dbReference type="RefSeq" id="WP_188642044.1">
    <property type="nucleotide sequence ID" value="NZ_BMID01000001.1"/>
</dbReference>
<keyword evidence="6 7" id="KW-0408">Iron</keyword>
<comment type="caution">
    <text evidence="9">The sequence shown here is derived from an EMBL/GenBank/DDBJ whole genome shotgun (WGS) entry which is preliminary data.</text>
</comment>
<comment type="function">
    <text evidence="7">Possible subunit of a heme lyase.</text>
</comment>
<dbReference type="Gene3D" id="1.10.8.640">
    <property type="entry name" value="Cytochrome C biogenesis protein"/>
    <property type="match status" value="1"/>
</dbReference>
<feature type="signal peptide" evidence="7">
    <location>
        <begin position="1"/>
        <end position="18"/>
    </location>
</feature>